<dbReference type="Pfam" id="PF00903">
    <property type="entry name" value="Glyoxalase"/>
    <property type="match status" value="1"/>
</dbReference>
<organism evidence="3 4">
    <name type="scientific">Geothrix rubra</name>
    <dbReference type="NCBI Taxonomy" id="2927977"/>
    <lineage>
        <taxon>Bacteria</taxon>
        <taxon>Pseudomonadati</taxon>
        <taxon>Acidobacteriota</taxon>
        <taxon>Holophagae</taxon>
        <taxon>Holophagales</taxon>
        <taxon>Holophagaceae</taxon>
        <taxon>Geothrix</taxon>
    </lineage>
</organism>
<dbReference type="PANTHER" id="PTHR21366">
    <property type="entry name" value="GLYOXALASE FAMILY PROTEIN"/>
    <property type="match status" value="1"/>
</dbReference>
<proteinExistence type="predicted"/>
<dbReference type="Gene3D" id="3.10.180.10">
    <property type="entry name" value="2,3-Dihydroxybiphenyl 1,2-Dioxygenase, domain 1"/>
    <property type="match status" value="1"/>
</dbReference>
<dbReference type="PROSITE" id="PS51819">
    <property type="entry name" value="VOC"/>
    <property type="match status" value="1"/>
</dbReference>
<protein>
    <submittedName>
        <fullName evidence="3">Lactoylglutathione lyase</fullName>
    </submittedName>
</protein>
<reference evidence="3 4" key="1">
    <citation type="journal article" date="2023" name="Antonie Van Leeuwenhoek">
        <title>Mesoterricola silvestris gen. nov., sp. nov., Mesoterricola sediminis sp. nov., Geothrix oryzae sp. nov., Geothrix edaphica sp. nov., Geothrix rubra sp. nov., and Geothrix limicola sp. nov., six novel members of Acidobacteriota isolated from soils.</title>
        <authorList>
            <person name="Itoh H."/>
            <person name="Sugisawa Y."/>
            <person name="Mise K."/>
            <person name="Xu Z."/>
            <person name="Kuniyasu M."/>
            <person name="Ushijima N."/>
            <person name="Kawano K."/>
            <person name="Kobayashi E."/>
            <person name="Shiratori Y."/>
            <person name="Masuda Y."/>
            <person name="Senoo K."/>
        </authorList>
    </citation>
    <scope>NUCLEOTIDE SEQUENCE [LARGE SCALE GENOMIC DNA]</scope>
    <source>
        <strain evidence="3 4">Red803</strain>
    </source>
</reference>
<keyword evidence="4" id="KW-1185">Reference proteome</keyword>
<feature type="domain" description="VOC" evidence="2">
    <location>
        <begin position="5"/>
        <end position="131"/>
    </location>
</feature>
<name>A0ABQ5Q9X5_9BACT</name>
<dbReference type="GO" id="GO:0016829">
    <property type="term" value="F:lyase activity"/>
    <property type="evidence" value="ECO:0007669"/>
    <property type="project" value="UniProtKB-KW"/>
</dbReference>
<keyword evidence="3" id="KW-0456">Lyase</keyword>
<accession>A0ABQ5Q9X5</accession>
<evidence type="ECO:0000256" key="1">
    <source>
        <dbReference type="SAM" id="MobiDB-lite"/>
    </source>
</evidence>
<dbReference type="PANTHER" id="PTHR21366:SF14">
    <property type="entry name" value="GLYOXALASE DOMAIN-CONTAINING PROTEIN 5"/>
    <property type="match status" value="1"/>
</dbReference>
<dbReference type="InterPro" id="IPR029068">
    <property type="entry name" value="Glyas_Bleomycin-R_OHBP_Dase"/>
</dbReference>
<evidence type="ECO:0000313" key="3">
    <source>
        <dbReference type="EMBL" id="GLH71359.1"/>
    </source>
</evidence>
<dbReference type="EMBL" id="BSDD01000006">
    <property type="protein sequence ID" value="GLH71359.1"/>
    <property type="molecule type" value="Genomic_DNA"/>
</dbReference>
<gene>
    <name evidence="3" type="ORF">GETHPA_28920</name>
</gene>
<evidence type="ECO:0000259" key="2">
    <source>
        <dbReference type="PROSITE" id="PS51819"/>
    </source>
</evidence>
<feature type="region of interest" description="Disordered" evidence="1">
    <location>
        <begin position="112"/>
        <end position="134"/>
    </location>
</feature>
<dbReference type="InterPro" id="IPR004360">
    <property type="entry name" value="Glyas_Fos-R_dOase_dom"/>
</dbReference>
<dbReference type="InterPro" id="IPR050383">
    <property type="entry name" value="GlyoxalaseI/FosfomycinResist"/>
</dbReference>
<dbReference type="InterPro" id="IPR037523">
    <property type="entry name" value="VOC_core"/>
</dbReference>
<comment type="caution">
    <text evidence="3">The sequence shown here is derived from an EMBL/GenBank/DDBJ whole genome shotgun (WGS) entry which is preliminary data.</text>
</comment>
<dbReference type="SUPFAM" id="SSF54593">
    <property type="entry name" value="Glyoxalase/Bleomycin resistance protein/Dihydroxybiphenyl dioxygenase"/>
    <property type="match status" value="1"/>
</dbReference>
<sequence length="134" mass="14133">MHILALDHAVLRANDLAAMTDFYTRVLGLGLDREVPELGLVHLRAGRSMLDLISVSGKLGAPGGAAPGSEGRNLDHLCLRIEPFDEAALRARFAAHGVALSEVHDNYGAEGRGPSVYLQDPEGNVVELKGPSGA</sequence>
<dbReference type="RefSeq" id="WP_285727582.1">
    <property type="nucleotide sequence ID" value="NZ_BSDD01000006.1"/>
</dbReference>
<dbReference type="Proteomes" id="UP001165089">
    <property type="component" value="Unassembled WGS sequence"/>
</dbReference>
<evidence type="ECO:0000313" key="4">
    <source>
        <dbReference type="Proteomes" id="UP001165089"/>
    </source>
</evidence>